<sequence>MHITSCLQDPPSVGHTCPLGPKSRVGLGVGGPLLAPLSSCSPDEMSDSAVQTHNSTVPYPASVPGPHPSLLRPSLGSHQPSKALQPCWANQSSALPRGFYQNMSPQGPSSPTPSSPSPQRPLKLLPRKAFPDLQKGTLGLAVSLALTLPCPHKPWCLWAKSPALPQVAFSQRSCPAVSPLAQPPRRW</sequence>
<feature type="compositionally biased region" description="Pro residues" evidence="1">
    <location>
        <begin position="108"/>
        <end position="119"/>
    </location>
</feature>
<accession>A0ABQ9W1F3</accession>
<evidence type="ECO:0000256" key="1">
    <source>
        <dbReference type="SAM" id="MobiDB-lite"/>
    </source>
</evidence>
<evidence type="ECO:0000313" key="3">
    <source>
        <dbReference type="Proteomes" id="UP001266305"/>
    </source>
</evidence>
<feature type="region of interest" description="Disordered" evidence="1">
    <location>
        <begin position="97"/>
        <end position="123"/>
    </location>
</feature>
<feature type="region of interest" description="Disordered" evidence="1">
    <location>
        <begin position="20"/>
        <end position="83"/>
    </location>
</feature>
<dbReference type="Proteomes" id="UP001266305">
    <property type="component" value="Unassembled WGS sequence"/>
</dbReference>
<gene>
    <name evidence="2" type="ORF">P7K49_005817</name>
</gene>
<reference evidence="2 3" key="1">
    <citation type="submission" date="2023-05" db="EMBL/GenBank/DDBJ databases">
        <title>B98-5 Cell Line De Novo Hybrid Assembly: An Optical Mapping Approach.</title>
        <authorList>
            <person name="Kananen K."/>
            <person name="Auerbach J.A."/>
            <person name="Kautto E."/>
            <person name="Blachly J.S."/>
        </authorList>
    </citation>
    <scope>NUCLEOTIDE SEQUENCE [LARGE SCALE GENOMIC DNA]</scope>
    <source>
        <strain evidence="2">B95-8</strain>
        <tissue evidence="2">Cell line</tissue>
    </source>
</reference>
<organism evidence="2 3">
    <name type="scientific">Saguinus oedipus</name>
    <name type="common">Cotton-top tamarin</name>
    <name type="synonym">Oedipomidas oedipus</name>
    <dbReference type="NCBI Taxonomy" id="9490"/>
    <lineage>
        <taxon>Eukaryota</taxon>
        <taxon>Metazoa</taxon>
        <taxon>Chordata</taxon>
        <taxon>Craniata</taxon>
        <taxon>Vertebrata</taxon>
        <taxon>Euteleostomi</taxon>
        <taxon>Mammalia</taxon>
        <taxon>Eutheria</taxon>
        <taxon>Euarchontoglires</taxon>
        <taxon>Primates</taxon>
        <taxon>Haplorrhini</taxon>
        <taxon>Platyrrhini</taxon>
        <taxon>Cebidae</taxon>
        <taxon>Callitrichinae</taxon>
        <taxon>Saguinus</taxon>
    </lineage>
</organism>
<evidence type="ECO:0000313" key="2">
    <source>
        <dbReference type="EMBL" id="KAK2115191.1"/>
    </source>
</evidence>
<name>A0ABQ9W1F3_SAGOE</name>
<feature type="compositionally biased region" description="Polar residues" evidence="1">
    <location>
        <begin position="48"/>
        <end position="57"/>
    </location>
</feature>
<keyword evidence="3" id="KW-1185">Reference proteome</keyword>
<dbReference type="EMBL" id="JASSZA010000003">
    <property type="protein sequence ID" value="KAK2115191.1"/>
    <property type="molecule type" value="Genomic_DNA"/>
</dbReference>
<comment type="caution">
    <text evidence="2">The sequence shown here is derived from an EMBL/GenBank/DDBJ whole genome shotgun (WGS) entry which is preliminary data.</text>
</comment>
<proteinExistence type="predicted"/>
<protein>
    <submittedName>
        <fullName evidence="2">Uncharacterized protein</fullName>
    </submittedName>
</protein>